<dbReference type="STRING" id="43928.SAMN05443636_1977"/>
<dbReference type="InterPro" id="IPR006221">
    <property type="entry name" value="TrpG/PapA_dom"/>
</dbReference>
<keyword evidence="5" id="KW-0315">Glutamine amidotransferase</keyword>
<evidence type="ECO:0000313" key="10">
    <source>
        <dbReference type="EMBL" id="SHH15479.1"/>
    </source>
</evidence>
<name>A0A1M5QNT7_9EURY</name>
<dbReference type="CDD" id="cd01743">
    <property type="entry name" value="GATase1_Anthranilate_Synthase"/>
    <property type="match status" value="1"/>
</dbReference>
<dbReference type="InterPro" id="IPR017926">
    <property type="entry name" value="GATASE"/>
</dbReference>
<dbReference type="FunFam" id="3.40.50.880:FF:000003">
    <property type="entry name" value="Anthranilate synthase component II"/>
    <property type="match status" value="1"/>
</dbReference>
<dbReference type="InterPro" id="IPR050472">
    <property type="entry name" value="Anth_synth/Amidotransfase"/>
</dbReference>
<evidence type="ECO:0000256" key="6">
    <source>
        <dbReference type="ARBA" id="ARBA00023141"/>
    </source>
</evidence>
<dbReference type="PANTHER" id="PTHR43418">
    <property type="entry name" value="MULTIFUNCTIONAL TRYPTOPHAN BIOSYNTHESIS PROTEIN-RELATED"/>
    <property type="match status" value="1"/>
</dbReference>
<dbReference type="Pfam" id="PF00117">
    <property type="entry name" value="GATase"/>
    <property type="match status" value="1"/>
</dbReference>
<dbReference type="Proteomes" id="UP000184357">
    <property type="component" value="Unassembled WGS sequence"/>
</dbReference>
<comment type="catalytic activity">
    <reaction evidence="8">
        <text>chorismate + L-glutamine = anthranilate + pyruvate + L-glutamate + H(+)</text>
        <dbReference type="Rhea" id="RHEA:21732"/>
        <dbReference type="ChEBI" id="CHEBI:15361"/>
        <dbReference type="ChEBI" id="CHEBI:15378"/>
        <dbReference type="ChEBI" id="CHEBI:16567"/>
        <dbReference type="ChEBI" id="CHEBI:29748"/>
        <dbReference type="ChEBI" id="CHEBI:29985"/>
        <dbReference type="ChEBI" id="CHEBI:58359"/>
        <dbReference type="EC" id="4.1.3.27"/>
    </reaction>
</comment>
<dbReference type="PROSITE" id="PS51273">
    <property type="entry name" value="GATASE_TYPE_1"/>
    <property type="match status" value="1"/>
</dbReference>
<dbReference type="GO" id="GO:0004049">
    <property type="term" value="F:anthranilate synthase activity"/>
    <property type="evidence" value="ECO:0007669"/>
    <property type="project" value="UniProtKB-EC"/>
</dbReference>
<proteinExistence type="predicted"/>
<reference evidence="10 11" key="1">
    <citation type="submission" date="2016-11" db="EMBL/GenBank/DDBJ databases">
        <authorList>
            <person name="Jaros S."/>
            <person name="Januszkiewicz K."/>
            <person name="Wedrychowicz H."/>
        </authorList>
    </citation>
    <scope>NUCLEOTIDE SEQUENCE [LARGE SCALE GENOMIC DNA]</scope>
    <source>
        <strain evidence="10 11">DSM 9297</strain>
    </source>
</reference>
<dbReference type="PRINTS" id="PR00096">
    <property type="entry name" value="GATASE"/>
</dbReference>
<dbReference type="InterPro" id="IPR029062">
    <property type="entry name" value="Class_I_gatase-like"/>
</dbReference>
<evidence type="ECO:0000256" key="3">
    <source>
        <dbReference type="ARBA" id="ARBA00022605"/>
    </source>
</evidence>
<sequence>MTRVLVVDNYDSFAYNLVQYVGGLADEVLVRRNDCVTVDEIRGLDPDGIVVSPGPGTPAEAGVSVPVFEELTYPTLGVCLGHQALCAANGAAVTLAPEVVHGKPSDVRHDSRGVFADLPERVEVGRYHSLCVEHDAVPPVLAETAWTDDEREVVMGVRHTERPHVGVQFHPESILTPDGKAMIRNFLGGCERGTIE</sequence>
<protein>
    <recommendedName>
        <fullName evidence="2">anthranilate synthase</fullName>
        <ecNumber evidence="2">4.1.3.27</ecNumber>
    </recommendedName>
</protein>
<dbReference type="PRINTS" id="PR00097">
    <property type="entry name" value="ANTSNTHASEII"/>
</dbReference>
<evidence type="ECO:0000313" key="11">
    <source>
        <dbReference type="Proteomes" id="UP000184357"/>
    </source>
</evidence>
<evidence type="ECO:0000256" key="4">
    <source>
        <dbReference type="ARBA" id="ARBA00022822"/>
    </source>
</evidence>
<keyword evidence="11" id="KW-1185">Reference proteome</keyword>
<keyword evidence="3" id="KW-0028">Amino-acid biosynthesis</keyword>
<dbReference type="EC" id="4.1.3.27" evidence="2"/>
<feature type="domain" description="Glutamine amidotransferase" evidence="9">
    <location>
        <begin position="5"/>
        <end position="187"/>
    </location>
</feature>
<dbReference type="GO" id="GO:0005829">
    <property type="term" value="C:cytosol"/>
    <property type="evidence" value="ECO:0007669"/>
    <property type="project" value="TreeGrafter"/>
</dbReference>
<evidence type="ECO:0000256" key="8">
    <source>
        <dbReference type="ARBA" id="ARBA00047683"/>
    </source>
</evidence>
<comment type="pathway">
    <text evidence="1">Amino-acid biosynthesis; L-tryptophan biosynthesis; L-tryptophan from chorismate: step 1/5.</text>
</comment>
<evidence type="ECO:0000259" key="9">
    <source>
        <dbReference type="Pfam" id="PF00117"/>
    </source>
</evidence>
<evidence type="ECO:0000256" key="7">
    <source>
        <dbReference type="ARBA" id="ARBA00023239"/>
    </source>
</evidence>
<gene>
    <name evidence="10" type="ORF">SAMN05443636_1977</name>
</gene>
<keyword evidence="6" id="KW-0057">Aromatic amino acid biosynthesis</keyword>
<dbReference type="Gene3D" id="3.40.50.880">
    <property type="match status" value="1"/>
</dbReference>
<dbReference type="AlphaFoldDB" id="A0A1M5QNT7"/>
<keyword evidence="7" id="KW-0456">Lyase</keyword>
<accession>A0A1M5QNT7</accession>
<dbReference type="NCBIfam" id="TIGR00566">
    <property type="entry name" value="trpG_papA"/>
    <property type="match status" value="1"/>
</dbReference>
<dbReference type="GO" id="GO:0000162">
    <property type="term" value="P:L-tryptophan biosynthetic process"/>
    <property type="evidence" value="ECO:0007669"/>
    <property type="project" value="UniProtKB-KW"/>
</dbReference>
<organism evidence="10 11">
    <name type="scientific">Halobaculum gomorrense</name>
    <dbReference type="NCBI Taxonomy" id="43928"/>
    <lineage>
        <taxon>Archaea</taxon>
        <taxon>Methanobacteriati</taxon>
        <taxon>Methanobacteriota</taxon>
        <taxon>Stenosarchaea group</taxon>
        <taxon>Halobacteria</taxon>
        <taxon>Halobacteriales</taxon>
        <taxon>Haloferacaceae</taxon>
        <taxon>Halobaculum</taxon>
    </lineage>
</organism>
<dbReference type="PANTHER" id="PTHR43418:SF4">
    <property type="entry name" value="MULTIFUNCTIONAL TRYPTOPHAN BIOSYNTHESIS PROTEIN"/>
    <property type="match status" value="1"/>
</dbReference>
<dbReference type="OrthoDB" id="3321at2157"/>
<dbReference type="SUPFAM" id="SSF52317">
    <property type="entry name" value="Class I glutamine amidotransferase-like"/>
    <property type="match status" value="1"/>
</dbReference>
<evidence type="ECO:0000256" key="2">
    <source>
        <dbReference type="ARBA" id="ARBA00012266"/>
    </source>
</evidence>
<evidence type="ECO:0000256" key="5">
    <source>
        <dbReference type="ARBA" id="ARBA00022962"/>
    </source>
</evidence>
<dbReference type="EMBL" id="FQWV01000004">
    <property type="protein sequence ID" value="SHH15479.1"/>
    <property type="molecule type" value="Genomic_DNA"/>
</dbReference>
<evidence type="ECO:0000256" key="1">
    <source>
        <dbReference type="ARBA" id="ARBA00004873"/>
    </source>
</evidence>
<dbReference type="RefSeq" id="WP_073309013.1">
    <property type="nucleotide sequence ID" value="NZ_FQWV01000004.1"/>
</dbReference>
<keyword evidence="4" id="KW-0822">Tryptophan biosynthesis</keyword>